<reference evidence="1 2" key="1">
    <citation type="submission" date="2016-10" db="EMBL/GenBank/DDBJ databases">
        <authorList>
            <person name="de Groot N.N."/>
        </authorList>
    </citation>
    <scope>NUCLEOTIDE SEQUENCE [LARGE SCALE GENOMIC DNA]</scope>
    <source>
        <strain evidence="1 2">CGMCC 1.7659</strain>
    </source>
</reference>
<dbReference type="InterPro" id="IPR002321">
    <property type="entry name" value="Cyt_c_II"/>
</dbReference>
<dbReference type="STRING" id="578942.SAMN05216289_103264"/>
<proteinExistence type="predicted"/>
<dbReference type="GO" id="GO:0005506">
    <property type="term" value="F:iron ion binding"/>
    <property type="evidence" value="ECO:0007669"/>
    <property type="project" value="InterPro"/>
</dbReference>
<evidence type="ECO:0000313" key="2">
    <source>
        <dbReference type="Proteomes" id="UP000198575"/>
    </source>
</evidence>
<accession>A0A1I4W166</accession>
<keyword evidence="2" id="KW-1185">Reference proteome</keyword>
<evidence type="ECO:0008006" key="3">
    <source>
        <dbReference type="Google" id="ProtNLM"/>
    </source>
</evidence>
<dbReference type="SUPFAM" id="SSF47175">
    <property type="entry name" value="Cytochromes"/>
    <property type="match status" value="1"/>
</dbReference>
<dbReference type="PROSITE" id="PS51009">
    <property type="entry name" value="CYTCII"/>
    <property type="match status" value="1"/>
</dbReference>
<gene>
    <name evidence="1" type="ORF">SAMN05216289_103264</name>
</gene>
<dbReference type="GO" id="GO:0009055">
    <property type="term" value="F:electron transfer activity"/>
    <property type="evidence" value="ECO:0007669"/>
    <property type="project" value="InterPro"/>
</dbReference>
<organism evidence="1 2">
    <name type="scientific">Dokdonella immobilis</name>
    <dbReference type="NCBI Taxonomy" id="578942"/>
    <lineage>
        <taxon>Bacteria</taxon>
        <taxon>Pseudomonadati</taxon>
        <taxon>Pseudomonadota</taxon>
        <taxon>Gammaproteobacteria</taxon>
        <taxon>Lysobacterales</taxon>
        <taxon>Rhodanobacteraceae</taxon>
        <taxon>Dokdonella</taxon>
    </lineage>
</organism>
<dbReference type="Proteomes" id="UP000198575">
    <property type="component" value="Unassembled WGS sequence"/>
</dbReference>
<evidence type="ECO:0000313" key="1">
    <source>
        <dbReference type="EMBL" id="SFN07348.1"/>
    </source>
</evidence>
<dbReference type="RefSeq" id="WP_092405112.1">
    <property type="nucleotide sequence ID" value="NZ_FOVF01000003.1"/>
</dbReference>
<dbReference type="OrthoDB" id="5984407at2"/>
<dbReference type="GO" id="GO:0022900">
    <property type="term" value="P:electron transport chain"/>
    <property type="evidence" value="ECO:0007669"/>
    <property type="project" value="InterPro"/>
</dbReference>
<dbReference type="EMBL" id="FOVF01000003">
    <property type="protein sequence ID" value="SFN07348.1"/>
    <property type="molecule type" value="Genomic_DNA"/>
</dbReference>
<dbReference type="GO" id="GO:0020037">
    <property type="term" value="F:heme binding"/>
    <property type="evidence" value="ECO:0007669"/>
    <property type="project" value="InterPro"/>
</dbReference>
<name>A0A1I4W166_9GAMM</name>
<dbReference type="AlphaFoldDB" id="A0A1I4W166"/>
<dbReference type="InterPro" id="IPR010980">
    <property type="entry name" value="Cyt_c/b562"/>
</dbReference>
<protein>
    <recommendedName>
        <fullName evidence="3">Cytochrome C</fullName>
    </recommendedName>
</protein>
<sequence>MRYLVCLLLGLIIGALCAVTAANILGRRNAYPKALMTVMNHELKVARDAGAKPACDDSGPALAKLALLSADIEVAMPDEGPTPDRVFHQYASELTTVIQKARNTGCEGRAQAVTEVGNACDACHRDYR</sequence>